<dbReference type="InterPro" id="IPR001279">
    <property type="entry name" value="Metallo-B-lactamas"/>
</dbReference>
<evidence type="ECO:0000259" key="2">
    <source>
        <dbReference type="Pfam" id="PF00753"/>
    </source>
</evidence>
<organism evidence="3 4">
    <name type="scientific">Geodermatophilus obscurus</name>
    <dbReference type="NCBI Taxonomy" id="1861"/>
    <lineage>
        <taxon>Bacteria</taxon>
        <taxon>Bacillati</taxon>
        <taxon>Actinomycetota</taxon>
        <taxon>Actinomycetes</taxon>
        <taxon>Geodermatophilales</taxon>
        <taxon>Geodermatophilaceae</taxon>
        <taxon>Geodermatophilus</taxon>
    </lineage>
</organism>
<dbReference type="Proteomes" id="UP000183642">
    <property type="component" value="Unassembled WGS sequence"/>
</dbReference>
<name>A0A1I5CN52_9ACTN</name>
<dbReference type="Gene3D" id="3.60.15.10">
    <property type="entry name" value="Ribonuclease Z/Hydroxyacylglutathione hydrolase-like"/>
    <property type="match status" value="1"/>
</dbReference>
<feature type="compositionally biased region" description="Basic and acidic residues" evidence="1">
    <location>
        <begin position="210"/>
        <end position="221"/>
    </location>
</feature>
<dbReference type="SUPFAM" id="SSF56281">
    <property type="entry name" value="Metallo-hydrolase/oxidoreductase"/>
    <property type="match status" value="1"/>
</dbReference>
<reference evidence="4" key="1">
    <citation type="submission" date="2016-10" db="EMBL/GenBank/DDBJ databases">
        <authorList>
            <person name="Varghese N."/>
            <person name="Submissions S."/>
        </authorList>
    </citation>
    <scope>NUCLEOTIDE SEQUENCE [LARGE SCALE GENOMIC DNA]</scope>
    <source>
        <strain evidence="4">DSM 43161</strain>
    </source>
</reference>
<dbReference type="InterPro" id="IPR036866">
    <property type="entry name" value="RibonucZ/Hydroxyglut_hydro"/>
</dbReference>
<feature type="domain" description="Metallo-beta-lactamase" evidence="2">
    <location>
        <begin position="30"/>
        <end position="305"/>
    </location>
</feature>
<dbReference type="EMBL" id="FOWE01000001">
    <property type="protein sequence ID" value="SFN88357.1"/>
    <property type="molecule type" value="Genomic_DNA"/>
</dbReference>
<dbReference type="InterPro" id="IPR052159">
    <property type="entry name" value="Competence_DNA_uptake"/>
</dbReference>
<proteinExistence type="predicted"/>
<evidence type="ECO:0000256" key="1">
    <source>
        <dbReference type="SAM" id="MobiDB-lite"/>
    </source>
</evidence>
<dbReference type="Pfam" id="PF00753">
    <property type="entry name" value="Lactamase_B"/>
    <property type="match status" value="1"/>
</dbReference>
<evidence type="ECO:0000313" key="4">
    <source>
        <dbReference type="Proteomes" id="UP000183642"/>
    </source>
</evidence>
<keyword evidence="4" id="KW-1185">Reference proteome</keyword>
<dbReference type="PANTHER" id="PTHR30619">
    <property type="entry name" value="DNA INTERNALIZATION/COMPETENCE PROTEIN COMEC/REC2"/>
    <property type="match status" value="1"/>
</dbReference>
<accession>A0A1I5CN52</accession>
<feature type="region of interest" description="Disordered" evidence="1">
    <location>
        <begin position="210"/>
        <end position="236"/>
    </location>
</feature>
<evidence type="ECO:0000313" key="3">
    <source>
        <dbReference type="EMBL" id="SFN88357.1"/>
    </source>
</evidence>
<protein>
    <submittedName>
        <fullName evidence="3">Metallo-beta-lactamase superfamily protein</fullName>
    </submittedName>
</protein>
<dbReference type="AlphaFoldDB" id="A0A1I5CN52"/>
<dbReference type="PANTHER" id="PTHR30619:SF1">
    <property type="entry name" value="RECOMBINATION PROTEIN 2"/>
    <property type="match status" value="1"/>
</dbReference>
<sequence>MTAVARTRPSSVPATAPAPLSLTTDVLPARQGDCLVLSWPDGTTTRRLLVDAGPAPAYEGIRRRLGRLDGDVDVLVLTHVDADHVEGVILLLNDRGLALGVGEVWYNGAPHLSPELGAVQGEILSAIITERAIPWNTTFGTGAVAATRDTGALPVRDLPGGLRLTVLAPDAPALLRLRDDWERACREAGIDVGSVADALAALDARPRLRPEDSYLDREPPPDVRTLARRRADPDRSVPNASSVVLLAERGDDRVLLAGDSTPGVLLPAVRRLLAERGADRLPLTEFKLPHHGSAKNLTADLVRLLPARRYLVSSDGSYFGHPDDAAIATVLEYGPPGLELVFNYDTPRNRRWDDPRLRARHRHTVRFPADEDGPG</sequence>
<gene>
    <name evidence="3" type="ORF">SAMN05660359_00419</name>
</gene>